<feature type="signal peptide" evidence="1">
    <location>
        <begin position="1"/>
        <end position="23"/>
    </location>
</feature>
<evidence type="ECO:0000256" key="1">
    <source>
        <dbReference type="SAM" id="SignalP"/>
    </source>
</evidence>
<dbReference type="InterPro" id="IPR015410">
    <property type="entry name" value="DUF1985"/>
</dbReference>
<comment type="caution">
    <text evidence="3">The sequence shown here is derived from an EMBL/GenBank/DDBJ whole genome shotgun (WGS) entry which is preliminary data.</text>
</comment>
<evidence type="ECO:0000259" key="2">
    <source>
        <dbReference type="Pfam" id="PF09331"/>
    </source>
</evidence>
<sequence length="115" mass="13289">MPSWKKVRLALIIIMDMVLIAHEQKPRQTLRFVKLVEHLDVFFWHPWGIESFFKTITCMKPPKAVEGQVQEPTEKLVNLLKQESYRLQGFPLALQFLAFAAVPSCSPPSKLPTTR</sequence>
<reference evidence="3 4" key="1">
    <citation type="submission" date="2022-03" db="EMBL/GenBank/DDBJ databases">
        <authorList>
            <person name="Macdonald S."/>
            <person name="Ahmed S."/>
            <person name="Newling K."/>
        </authorList>
    </citation>
    <scope>NUCLEOTIDE SEQUENCE [LARGE SCALE GENOMIC DNA]</scope>
</reference>
<protein>
    <recommendedName>
        <fullName evidence="2">DUF1985 domain-containing protein</fullName>
    </recommendedName>
</protein>
<dbReference type="Proteomes" id="UP001642260">
    <property type="component" value="Unassembled WGS sequence"/>
</dbReference>
<dbReference type="Pfam" id="PF09331">
    <property type="entry name" value="DUF1985"/>
    <property type="match status" value="1"/>
</dbReference>
<proteinExistence type="predicted"/>
<organism evidence="3 4">
    <name type="scientific">Eruca vesicaria subsp. sativa</name>
    <name type="common">Garden rocket</name>
    <name type="synonym">Eruca sativa</name>
    <dbReference type="NCBI Taxonomy" id="29727"/>
    <lineage>
        <taxon>Eukaryota</taxon>
        <taxon>Viridiplantae</taxon>
        <taxon>Streptophyta</taxon>
        <taxon>Embryophyta</taxon>
        <taxon>Tracheophyta</taxon>
        <taxon>Spermatophyta</taxon>
        <taxon>Magnoliopsida</taxon>
        <taxon>eudicotyledons</taxon>
        <taxon>Gunneridae</taxon>
        <taxon>Pentapetalae</taxon>
        <taxon>rosids</taxon>
        <taxon>malvids</taxon>
        <taxon>Brassicales</taxon>
        <taxon>Brassicaceae</taxon>
        <taxon>Brassiceae</taxon>
        <taxon>Eruca</taxon>
    </lineage>
</organism>
<evidence type="ECO:0000313" key="3">
    <source>
        <dbReference type="EMBL" id="CAH8343313.1"/>
    </source>
</evidence>
<evidence type="ECO:0000313" key="4">
    <source>
        <dbReference type="Proteomes" id="UP001642260"/>
    </source>
</evidence>
<keyword evidence="1" id="KW-0732">Signal</keyword>
<feature type="chain" id="PRO_5044803653" description="DUF1985 domain-containing protein" evidence="1">
    <location>
        <begin position="24"/>
        <end position="115"/>
    </location>
</feature>
<keyword evidence="4" id="KW-1185">Reference proteome</keyword>
<dbReference type="PANTHER" id="PTHR48449:SF1">
    <property type="entry name" value="DUF1985 DOMAIN-CONTAINING PROTEIN"/>
    <property type="match status" value="1"/>
</dbReference>
<name>A0ABC8JX62_ERUVS</name>
<accession>A0ABC8JX62</accession>
<gene>
    <name evidence="3" type="ORF">ERUC_LOCUS16066</name>
</gene>
<feature type="domain" description="DUF1985" evidence="2">
    <location>
        <begin position="2"/>
        <end position="56"/>
    </location>
</feature>
<dbReference type="EMBL" id="CAKOAT010151154">
    <property type="protein sequence ID" value="CAH8343313.1"/>
    <property type="molecule type" value="Genomic_DNA"/>
</dbReference>
<dbReference type="PANTHER" id="PTHR48449">
    <property type="entry name" value="DUF1985 DOMAIN-CONTAINING PROTEIN"/>
    <property type="match status" value="1"/>
</dbReference>
<dbReference type="AlphaFoldDB" id="A0ABC8JX62"/>